<organism evidence="1">
    <name type="scientific">Rhizobium leguminosarum bv. trifolii</name>
    <dbReference type="NCBI Taxonomy" id="386"/>
    <lineage>
        <taxon>Bacteria</taxon>
        <taxon>Pseudomonadati</taxon>
        <taxon>Pseudomonadota</taxon>
        <taxon>Alphaproteobacteria</taxon>
        <taxon>Hyphomicrobiales</taxon>
        <taxon>Rhizobiaceae</taxon>
        <taxon>Rhizobium/Agrobacterium group</taxon>
        <taxon>Rhizobium</taxon>
    </lineage>
</organism>
<reference evidence="1" key="2">
    <citation type="journal article" date="2016" name="Front. Microbiol.">
        <title>The Regulatory Protein RosR Affects Rhizobium leguminosarum bv. trifolii Protein Profiles, Cell Surface Properties, and Symbiosis with Clover.</title>
        <authorList>
            <person name="Rachwal K."/>
            <person name="Boguszewska A."/>
            <person name="Kopcinska J."/>
            <person name="Karas M."/>
            <person name="Tchorzewski M."/>
            <person name="Janczarek M."/>
        </authorList>
    </citation>
    <scope>NUCLEOTIDE SEQUENCE</scope>
    <source>
        <strain evidence="1">Rt24.2</strain>
    </source>
</reference>
<evidence type="ECO:0000313" key="1">
    <source>
        <dbReference type="EMBL" id="AOO88044.1"/>
    </source>
</evidence>
<protein>
    <submittedName>
        <fullName evidence="1">Uncharacterized protein</fullName>
    </submittedName>
</protein>
<proteinExistence type="predicted"/>
<reference evidence="1" key="1">
    <citation type="journal article" date="2015" name="BMC Genomics">
        <title>Transcriptome profiling of a Rhizobium leguminosarum bv. trifolii rosR mutant reveals the role of the transcriptional regulator RosR in motility, synthesis of cell-surface components, and other cellular processes.</title>
        <authorList>
            <person name="Rachwal K."/>
            <person name="Matczynska E."/>
            <person name="Janczarek M."/>
        </authorList>
    </citation>
    <scope>NUCLEOTIDE SEQUENCE</scope>
    <source>
        <strain evidence="1">Rt24.2</strain>
    </source>
</reference>
<name>A0A1C9HMY1_RHILT</name>
<accession>A0A1C9HMY1</accession>
<dbReference type="EMBL" id="KX485680">
    <property type="protein sequence ID" value="AOO88044.1"/>
    <property type="molecule type" value="Genomic_DNA"/>
</dbReference>
<sequence length="52" mass="5762">MIPSGPYGNGVKPIAREVDAVEYVSDDFRNFFCGSALGVFFLHTASDKFFQI</sequence>
<dbReference type="AlphaFoldDB" id="A0A1C9HMY1"/>